<feature type="compositionally biased region" description="Basic and acidic residues" evidence="6">
    <location>
        <begin position="58"/>
        <end position="71"/>
    </location>
</feature>
<dbReference type="SUPFAM" id="SSF57701">
    <property type="entry name" value="Zn2/Cys6 DNA-binding domain"/>
    <property type="match status" value="1"/>
</dbReference>
<feature type="compositionally biased region" description="Basic and acidic residues" evidence="6">
    <location>
        <begin position="393"/>
        <end position="407"/>
    </location>
</feature>
<sequence length="906" mass="99290">MGSLTTLESRPRMALPDTPPELASPTTTSLSSRSSPSADHVWPSQSLAALPMSSYDKTAGRDHGADDRREGTPPSASRNPQREQLPPLSSIFGPPSSMRPLSALPPPYPMHSPLSRPHLLAAPTQSPPPYLPSLAADPRAVTSSHIMGRSYSGSRSPRTGESRIDRGDGEQPQWPQQDAGRQQVEYVLDEPGASRRHLPESRDDATEYKNEAGGGGGSGTGTASESSVDKDALGPKIWAGTHYLPRFVRQAEVPGEGMCYFYDDGTHCKTVIDGERVNALWGVTKAGKPRKRLAIACVICREKKIKCDPDYPRCVQCDKFGRVCTFKTAPRGGHTTSPSAQPAELVHGNNAASSPRAASRSSRSPVAQPAAQSFEDGGNKRQKLGAGSYSPSRSREFARPDVMDHSKSPQVSHRHPSDASRIPDDVLARAWHTDVYASDPHSVKAITDVVTQFFLHADSAMLLKFLPETAWKAHVADQTRRKRLEDLMLLYSVLTLGMALSGGPKNIAFEYCQVAHYAQKNLRFDCLQLVQSRIILAAYYISVDRIYEANELLSSASAVAGRLQLTVELEKSVAANVMVYPFGMTRTGYKESRRRTLWSLFLLERFNGVFPHRSAAMINPEDLYIRLPTDDQSFEAQVERDEPLFDPYHPAPSSRLNVLAGLVEMAHLWSDCQATLGLMACRPAADEAARMQTLANKIGSWFTSLPENLSFSTSNLQDSAYAGSAGSFLSMHLLHHHAMIKASRHHPSAASLHGPQAHGSAARSCFAHARGIVDLLQTVERLRRTRPSSAPALLPRVAAAAVVEAVDVLNASGAVRNLPGQIDGVREALACFERLSWTWEDLARSEAAVRRRLDELLHILEQGPRPTGPSQGYRILETVSDTYWQIHEPINTQLPKEMDVVYTMPL</sequence>
<dbReference type="AlphaFoldDB" id="A0A167YC10"/>
<keyword evidence="5" id="KW-0539">Nucleus</keyword>
<comment type="subcellular location">
    <subcellularLocation>
        <location evidence="1">Nucleus</location>
    </subcellularLocation>
</comment>
<evidence type="ECO:0000256" key="2">
    <source>
        <dbReference type="ARBA" id="ARBA00022723"/>
    </source>
</evidence>
<accession>A0A167YC10</accession>
<feature type="compositionally biased region" description="Low complexity" evidence="6">
    <location>
        <begin position="20"/>
        <end position="38"/>
    </location>
</feature>
<dbReference type="STRING" id="1081104.A0A167YC10"/>
<evidence type="ECO:0000256" key="5">
    <source>
        <dbReference type="ARBA" id="ARBA00023242"/>
    </source>
</evidence>
<feature type="region of interest" description="Disordered" evidence="6">
    <location>
        <begin position="329"/>
        <end position="421"/>
    </location>
</feature>
<dbReference type="GO" id="GO:0000981">
    <property type="term" value="F:DNA-binding transcription factor activity, RNA polymerase II-specific"/>
    <property type="evidence" value="ECO:0007669"/>
    <property type="project" value="InterPro"/>
</dbReference>
<feature type="compositionally biased region" description="Basic and acidic residues" evidence="6">
    <location>
        <begin position="197"/>
        <end position="210"/>
    </location>
</feature>
<dbReference type="GO" id="GO:0008270">
    <property type="term" value="F:zinc ion binding"/>
    <property type="evidence" value="ECO:0007669"/>
    <property type="project" value="InterPro"/>
</dbReference>
<dbReference type="Pfam" id="PF04082">
    <property type="entry name" value="Fungal_trans"/>
    <property type="match status" value="1"/>
</dbReference>
<proteinExistence type="predicted"/>
<dbReference type="OrthoDB" id="5426798at2759"/>
<feature type="domain" description="Zn(2)-C6 fungal-type" evidence="7">
    <location>
        <begin position="296"/>
        <end position="326"/>
    </location>
</feature>
<dbReference type="PROSITE" id="PS50048">
    <property type="entry name" value="ZN2_CY6_FUNGAL_2"/>
    <property type="match status" value="1"/>
</dbReference>
<comment type="caution">
    <text evidence="8">The sequence shown here is derived from an EMBL/GenBank/DDBJ whole genome shotgun (WGS) entry which is preliminary data.</text>
</comment>
<evidence type="ECO:0000256" key="3">
    <source>
        <dbReference type="ARBA" id="ARBA00023015"/>
    </source>
</evidence>
<evidence type="ECO:0000313" key="9">
    <source>
        <dbReference type="Proteomes" id="UP000076744"/>
    </source>
</evidence>
<dbReference type="InterPro" id="IPR001138">
    <property type="entry name" value="Zn2Cys6_DnaBD"/>
</dbReference>
<dbReference type="CDD" id="cd00067">
    <property type="entry name" value="GAL4"/>
    <property type="match status" value="1"/>
</dbReference>
<organism evidence="8 9">
    <name type="scientific">Cordyceps fumosorosea (strain ARSEF 2679)</name>
    <name type="common">Isaria fumosorosea</name>
    <dbReference type="NCBI Taxonomy" id="1081104"/>
    <lineage>
        <taxon>Eukaryota</taxon>
        <taxon>Fungi</taxon>
        <taxon>Dikarya</taxon>
        <taxon>Ascomycota</taxon>
        <taxon>Pezizomycotina</taxon>
        <taxon>Sordariomycetes</taxon>
        <taxon>Hypocreomycetidae</taxon>
        <taxon>Hypocreales</taxon>
        <taxon>Cordycipitaceae</taxon>
        <taxon>Cordyceps</taxon>
    </lineage>
</organism>
<protein>
    <submittedName>
        <fullName evidence="8">C6 transcription factor</fullName>
    </submittedName>
</protein>
<keyword evidence="3" id="KW-0805">Transcription regulation</keyword>
<feature type="compositionally biased region" description="Polar residues" evidence="6">
    <location>
        <begin position="141"/>
        <end position="157"/>
    </location>
</feature>
<dbReference type="GO" id="GO:0003677">
    <property type="term" value="F:DNA binding"/>
    <property type="evidence" value="ECO:0007669"/>
    <property type="project" value="InterPro"/>
</dbReference>
<dbReference type="GO" id="GO:0006351">
    <property type="term" value="P:DNA-templated transcription"/>
    <property type="evidence" value="ECO:0007669"/>
    <property type="project" value="InterPro"/>
</dbReference>
<dbReference type="RefSeq" id="XP_018705165.1">
    <property type="nucleotide sequence ID" value="XM_018847585.1"/>
</dbReference>
<evidence type="ECO:0000256" key="1">
    <source>
        <dbReference type="ARBA" id="ARBA00004123"/>
    </source>
</evidence>
<dbReference type="CDD" id="cd12148">
    <property type="entry name" value="fungal_TF_MHR"/>
    <property type="match status" value="1"/>
</dbReference>
<dbReference type="Pfam" id="PF00172">
    <property type="entry name" value="Zn_clus"/>
    <property type="match status" value="1"/>
</dbReference>
<feature type="compositionally biased region" description="Low complexity" evidence="6">
    <location>
        <begin position="351"/>
        <end position="373"/>
    </location>
</feature>
<keyword evidence="9" id="KW-1185">Reference proteome</keyword>
<dbReference type="PANTHER" id="PTHR47338:SF11">
    <property type="entry name" value="ZN(II)2CYS6 TRANSCRIPTION FACTOR (EUROFUNG)"/>
    <property type="match status" value="1"/>
</dbReference>
<dbReference type="PANTHER" id="PTHR47338">
    <property type="entry name" value="ZN(II)2CYS6 TRANSCRIPTION FACTOR (EUROFUNG)-RELATED"/>
    <property type="match status" value="1"/>
</dbReference>
<evidence type="ECO:0000313" key="8">
    <source>
        <dbReference type="EMBL" id="OAA66141.1"/>
    </source>
</evidence>
<dbReference type="Proteomes" id="UP000076744">
    <property type="component" value="Unassembled WGS sequence"/>
</dbReference>
<dbReference type="InterPro" id="IPR050815">
    <property type="entry name" value="TF_fung"/>
</dbReference>
<keyword evidence="4" id="KW-0804">Transcription</keyword>
<dbReference type="PROSITE" id="PS00463">
    <property type="entry name" value="ZN2_CY6_FUNGAL_1"/>
    <property type="match status" value="1"/>
</dbReference>
<dbReference type="EMBL" id="AZHB01000008">
    <property type="protein sequence ID" value="OAA66141.1"/>
    <property type="molecule type" value="Genomic_DNA"/>
</dbReference>
<evidence type="ECO:0000259" key="7">
    <source>
        <dbReference type="PROSITE" id="PS50048"/>
    </source>
</evidence>
<keyword evidence="2" id="KW-0479">Metal-binding</keyword>
<feature type="compositionally biased region" description="Basic and acidic residues" evidence="6">
    <location>
        <begin position="158"/>
        <end position="169"/>
    </location>
</feature>
<gene>
    <name evidence="8" type="ORF">ISF_03979</name>
</gene>
<dbReference type="GO" id="GO:0005634">
    <property type="term" value="C:nucleus"/>
    <property type="evidence" value="ECO:0007669"/>
    <property type="project" value="UniProtKB-SubCell"/>
</dbReference>
<dbReference type="GeneID" id="30020271"/>
<feature type="region of interest" description="Disordered" evidence="6">
    <location>
        <begin position="1"/>
        <end position="228"/>
    </location>
</feature>
<dbReference type="Gene3D" id="4.10.240.10">
    <property type="entry name" value="Zn(2)-C6 fungal-type DNA-binding domain"/>
    <property type="match status" value="1"/>
</dbReference>
<name>A0A167YC10_CORFA</name>
<reference evidence="8 9" key="1">
    <citation type="journal article" date="2016" name="Genome Biol. Evol.">
        <title>Divergent and convergent evolution of fungal pathogenicity.</title>
        <authorList>
            <person name="Shang Y."/>
            <person name="Xiao G."/>
            <person name="Zheng P."/>
            <person name="Cen K."/>
            <person name="Zhan S."/>
            <person name="Wang C."/>
        </authorList>
    </citation>
    <scope>NUCLEOTIDE SEQUENCE [LARGE SCALE GENOMIC DNA]</scope>
    <source>
        <strain evidence="8 9">ARSEF 2679</strain>
    </source>
</reference>
<evidence type="ECO:0000256" key="4">
    <source>
        <dbReference type="ARBA" id="ARBA00023163"/>
    </source>
</evidence>
<dbReference type="InterPro" id="IPR036864">
    <property type="entry name" value="Zn2-C6_fun-type_DNA-bd_sf"/>
</dbReference>
<dbReference type="InterPro" id="IPR007219">
    <property type="entry name" value="XnlR_reg_dom"/>
</dbReference>
<evidence type="ECO:0000256" key="6">
    <source>
        <dbReference type="SAM" id="MobiDB-lite"/>
    </source>
</evidence>
<dbReference type="SMART" id="SM00066">
    <property type="entry name" value="GAL4"/>
    <property type="match status" value="1"/>
</dbReference>